<gene>
    <name evidence="1" type="ORF">FCALED_LOCUS6625</name>
</gene>
<dbReference type="AlphaFoldDB" id="A0A9N9BF07"/>
<reference evidence="1" key="1">
    <citation type="submission" date="2021-06" db="EMBL/GenBank/DDBJ databases">
        <authorList>
            <person name="Kallberg Y."/>
            <person name="Tangrot J."/>
            <person name="Rosling A."/>
        </authorList>
    </citation>
    <scope>NUCLEOTIDE SEQUENCE</scope>
    <source>
        <strain evidence="1">UK204</strain>
    </source>
</reference>
<proteinExistence type="predicted"/>
<dbReference type="Proteomes" id="UP000789570">
    <property type="component" value="Unassembled WGS sequence"/>
</dbReference>
<organism evidence="1 2">
    <name type="scientific">Funneliformis caledonium</name>
    <dbReference type="NCBI Taxonomy" id="1117310"/>
    <lineage>
        <taxon>Eukaryota</taxon>
        <taxon>Fungi</taxon>
        <taxon>Fungi incertae sedis</taxon>
        <taxon>Mucoromycota</taxon>
        <taxon>Glomeromycotina</taxon>
        <taxon>Glomeromycetes</taxon>
        <taxon>Glomerales</taxon>
        <taxon>Glomeraceae</taxon>
        <taxon>Funneliformis</taxon>
    </lineage>
</organism>
<dbReference type="EMBL" id="CAJVPQ010001616">
    <property type="protein sequence ID" value="CAG8561542.1"/>
    <property type="molecule type" value="Genomic_DNA"/>
</dbReference>
<keyword evidence="2" id="KW-1185">Reference proteome</keyword>
<accession>A0A9N9BF07</accession>
<sequence>MCKYDSQRKRAAALTLVTYTAVLYISPTSNIISELIRLYMATLIAIDKDYENHIIIYPSESVFSEASLELISEGNVLKEILQELDLTLQLSGTILIQIKNYAYKDSKIKYELEFPLLPYDIFEDNLANELKDNNLGLLLHVQHILINLH</sequence>
<name>A0A9N9BF07_9GLOM</name>
<comment type="caution">
    <text evidence="1">The sequence shown here is derived from an EMBL/GenBank/DDBJ whole genome shotgun (WGS) entry which is preliminary data.</text>
</comment>
<evidence type="ECO:0000313" key="2">
    <source>
        <dbReference type="Proteomes" id="UP000789570"/>
    </source>
</evidence>
<protein>
    <submittedName>
        <fullName evidence="1">624_t:CDS:1</fullName>
    </submittedName>
</protein>
<evidence type="ECO:0000313" key="1">
    <source>
        <dbReference type="EMBL" id="CAG8561542.1"/>
    </source>
</evidence>